<feature type="signal peptide" evidence="3">
    <location>
        <begin position="1"/>
        <end position="24"/>
    </location>
</feature>
<feature type="chain" id="PRO_5023846347" description="Wall-associated receptor kinase galacturonan-binding domain-containing protein" evidence="3">
    <location>
        <begin position="25"/>
        <end position="235"/>
    </location>
</feature>
<organism evidence="5 6">
    <name type="scientific">Eragrostis curvula</name>
    <name type="common">weeping love grass</name>
    <dbReference type="NCBI Taxonomy" id="38414"/>
    <lineage>
        <taxon>Eukaryota</taxon>
        <taxon>Viridiplantae</taxon>
        <taxon>Streptophyta</taxon>
        <taxon>Embryophyta</taxon>
        <taxon>Tracheophyta</taxon>
        <taxon>Spermatophyta</taxon>
        <taxon>Magnoliopsida</taxon>
        <taxon>Liliopsida</taxon>
        <taxon>Poales</taxon>
        <taxon>Poaceae</taxon>
        <taxon>PACMAD clade</taxon>
        <taxon>Chloridoideae</taxon>
        <taxon>Eragrostideae</taxon>
        <taxon>Eragrostidinae</taxon>
        <taxon>Eragrostis</taxon>
    </lineage>
</organism>
<proteinExistence type="predicted"/>
<evidence type="ECO:0000256" key="1">
    <source>
        <dbReference type="ARBA" id="ARBA00004167"/>
    </source>
</evidence>
<dbReference type="Gramene" id="TVU23381">
    <property type="protein sequence ID" value="TVU23381"/>
    <property type="gene ID" value="EJB05_25743"/>
</dbReference>
<feature type="domain" description="Wall-associated receptor kinase galacturonan-binding" evidence="4">
    <location>
        <begin position="38"/>
        <end position="100"/>
    </location>
</feature>
<dbReference type="Pfam" id="PF13947">
    <property type="entry name" value="GUB_WAK_bind"/>
    <property type="match status" value="1"/>
</dbReference>
<dbReference type="EMBL" id="RWGY01000013">
    <property type="protein sequence ID" value="TVU23381.1"/>
    <property type="molecule type" value="Genomic_DNA"/>
</dbReference>
<gene>
    <name evidence="5" type="ORF">EJB05_25743</name>
</gene>
<keyword evidence="2 3" id="KW-0732">Signal</keyword>
<protein>
    <recommendedName>
        <fullName evidence="4">Wall-associated receptor kinase galacturonan-binding domain-containing protein</fullName>
    </recommendedName>
</protein>
<evidence type="ECO:0000259" key="4">
    <source>
        <dbReference type="Pfam" id="PF13947"/>
    </source>
</evidence>
<dbReference type="InterPro" id="IPR025287">
    <property type="entry name" value="WAK_GUB"/>
</dbReference>
<dbReference type="OrthoDB" id="692609at2759"/>
<reference evidence="5 6" key="1">
    <citation type="journal article" date="2019" name="Sci. Rep.">
        <title>A high-quality genome of Eragrostis curvula grass provides insights into Poaceae evolution and supports new strategies to enhance forage quality.</title>
        <authorList>
            <person name="Carballo J."/>
            <person name="Santos B.A.C.M."/>
            <person name="Zappacosta D."/>
            <person name="Garbus I."/>
            <person name="Selva J.P."/>
            <person name="Gallo C.A."/>
            <person name="Diaz A."/>
            <person name="Albertini E."/>
            <person name="Caccamo M."/>
            <person name="Echenique V."/>
        </authorList>
    </citation>
    <scope>NUCLEOTIDE SEQUENCE [LARGE SCALE GENOMIC DNA]</scope>
    <source>
        <strain evidence="6">cv. Victoria</strain>
        <tissue evidence="5">Leaf</tissue>
    </source>
</reference>
<sequence>MPQTLWILLSPALVVISHLVVTAASESSPVPAIPRPDCPTKCGDIDVPFPFGIGDGCSIPTSGLGFNLTCNHSFSPSRLIQGRNLEVINIKLETGEMRIVSSVSYICYNSSNTISDKLARTITLSHSFMLSKTRNTFTAIGCSTHAYIEGRSLFTGCVSSCESLDDAAQDGEECAGLGCCQIGIPGNLHKLGVYWGNKNSSVNPAWNYSPCSYAFVAEKGWGSPHTARSTIGWAT</sequence>
<dbReference type="Proteomes" id="UP000324897">
    <property type="component" value="Chromosome 2"/>
</dbReference>
<evidence type="ECO:0000313" key="6">
    <source>
        <dbReference type="Proteomes" id="UP000324897"/>
    </source>
</evidence>
<keyword evidence="6" id="KW-1185">Reference proteome</keyword>
<dbReference type="AlphaFoldDB" id="A0A5J9UJ81"/>
<accession>A0A5J9UJ81</accession>
<dbReference type="GO" id="GO:0016020">
    <property type="term" value="C:membrane"/>
    <property type="evidence" value="ECO:0007669"/>
    <property type="project" value="UniProtKB-SubCell"/>
</dbReference>
<comment type="caution">
    <text evidence="5">The sequence shown here is derived from an EMBL/GenBank/DDBJ whole genome shotgun (WGS) entry which is preliminary data.</text>
</comment>
<comment type="subcellular location">
    <subcellularLocation>
        <location evidence="1">Membrane</location>
        <topology evidence="1">Single-pass membrane protein</topology>
    </subcellularLocation>
</comment>
<evidence type="ECO:0000313" key="5">
    <source>
        <dbReference type="EMBL" id="TVU23381.1"/>
    </source>
</evidence>
<evidence type="ECO:0000256" key="2">
    <source>
        <dbReference type="ARBA" id="ARBA00022729"/>
    </source>
</evidence>
<dbReference type="GO" id="GO:0030247">
    <property type="term" value="F:polysaccharide binding"/>
    <property type="evidence" value="ECO:0007669"/>
    <property type="project" value="InterPro"/>
</dbReference>
<feature type="non-terminal residue" evidence="5">
    <location>
        <position position="1"/>
    </location>
</feature>
<dbReference type="PANTHER" id="PTHR33491">
    <property type="entry name" value="OSJNBA0016N04.9 PROTEIN"/>
    <property type="match status" value="1"/>
</dbReference>
<name>A0A5J9UJ81_9POAL</name>
<evidence type="ECO:0000256" key="3">
    <source>
        <dbReference type="SAM" id="SignalP"/>
    </source>
</evidence>